<evidence type="ECO:0000313" key="4">
    <source>
        <dbReference type="Proteomes" id="UP000030765"/>
    </source>
</evidence>
<name>A0A084VF46_ANOSI</name>
<feature type="compositionally biased region" description="Gly residues" evidence="1">
    <location>
        <begin position="106"/>
        <end position="123"/>
    </location>
</feature>
<feature type="compositionally biased region" description="Polar residues" evidence="1">
    <location>
        <begin position="74"/>
        <end position="101"/>
    </location>
</feature>
<feature type="compositionally biased region" description="Low complexity" evidence="1">
    <location>
        <begin position="43"/>
        <end position="65"/>
    </location>
</feature>
<proteinExistence type="predicted"/>
<gene>
    <name evidence="2" type="ORF">ZHAS_00003786</name>
</gene>
<feature type="region of interest" description="Disordered" evidence="1">
    <location>
        <begin position="1"/>
        <end position="158"/>
    </location>
</feature>
<dbReference type="EMBL" id="KE524785">
    <property type="protein sequence ID" value="KFB36590.1"/>
    <property type="molecule type" value="Genomic_DNA"/>
</dbReference>
<dbReference type="VEuPathDB" id="VectorBase:ASIS019556"/>
<feature type="compositionally biased region" description="Basic and acidic residues" evidence="1">
    <location>
        <begin position="15"/>
        <end position="26"/>
    </location>
</feature>
<protein>
    <submittedName>
        <fullName evidence="2 3">Uncharacterized protein</fullName>
    </submittedName>
</protein>
<dbReference type="EnsemblMetazoa" id="ASIC003786-RA">
    <property type="protein sequence ID" value="ASIC003786-PA"/>
    <property type="gene ID" value="ASIC003786"/>
</dbReference>
<dbReference type="VEuPathDB" id="VectorBase:ASIC003786"/>
<dbReference type="AlphaFoldDB" id="A0A084VF46"/>
<dbReference type="STRING" id="74873.A0A084VF46"/>
<reference evidence="3" key="2">
    <citation type="submission" date="2020-05" db="UniProtKB">
        <authorList>
            <consortium name="EnsemblMetazoa"/>
        </authorList>
    </citation>
    <scope>IDENTIFICATION</scope>
</reference>
<feature type="compositionally biased region" description="Basic and acidic residues" evidence="1">
    <location>
        <begin position="135"/>
        <end position="146"/>
    </location>
</feature>
<evidence type="ECO:0000256" key="1">
    <source>
        <dbReference type="SAM" id="MobiDB-lite"/>
    </source>
</evidence>
<keyword evidence="4" id="KW-1185">Reference proteome</keyword>
<evidence type="ECO:0000313" key="3">
    <source>
        <dbReference type="EnsemblMetazoa" id="ASIC003786-PA"/>
    </source>
</evidence>
<reference evidence="2 4" key="1">
    <citation type="journal article" date="2014" name="BMC Genomics">
        <title>Genome sequence of Anopheles sinensis provides insight into genetics basis of mosquito competence for malaria parasites.</title>
        <authorList>
            <person name="Zhou D."/>
            <person name="Zhang D."/>
            <person name="Ding G."/>
            <person name="Shi L."/>
            <person name="Hou Q."/>
            <person name="Ye Y."/>
            <person name="Xu Y."/>
            <person name="Zhou H."/>
            <person name="Xiong C."/>
            <person name="Li S."/>
            <person name="Yu J."/>
            <person name="Hong S."/>
            <person name="Yu X."/>
            <person name="Zou P."/>
            <person name="Chen C."/>
            <person name="Chang X."/>
            <person name="Wang W."/>
            <person name="Lv Y."/>
            <person name="Sun Y."/>
            <person name="Ma L."/>
            <person name="Shen B."/>
            <person name="Zhu C."/>
        </authorList>
    </citation>
    <scope>NUCLEOTIDE SEQUENCE [LARGE SCALE GENOMIC DNA]</scope>
</reference>
<dbReference type="Proteomes" id="UP000030765">
    <property type="component" value="Unassembled WGS sequence"/>
</dbReference>
<feature type="compositionally biased region" description="Gly residues" evidence="1">
    <location>
        <begin position="1"/>
        <end position="10"/>
    </location>
</feature>
<dbReference type="EMBL" id="ATLV01012361">
    <property type="status" value="NOT_ANNOTATED_CDS"/>
    <property type="molecule type" value="Genomic_DNA"/>
</dbReference>
<accession>A0A084VF46</accession>
<evidence type="ECO:0000313" key="2">
    <source>
        <dbReference type="EMBL" id="KFB36590.1"/>
    </source>
</evidence>
<sequence>MAHRPGGGHQGYRPDYQHHGGPDRPDYQPPADSSTSCCRNRYPEQSPQHHSGHSPSAPSAASAYGEGAGGSHGRPTSSAGTWSYVNSGPTGVQHHASSAQVSYGEHSGGGGPGQYPGGSGGASGHEASYGGNRGGSDHRREPDSRHQSNRHTNVNTLH</sequence>
<organism evidence="2">
    <name type="scientific">Anopheles sinensis</name>
    <name type="common">Mosquito</name>
    <dbReference type="NCBI Taxonomy" id="74873"/>
    <lineage>
        <taxon>Eukaryota</taxon>
        <taxon>Metazoa</taxon>
        <taxon>Ecdysozoa</taxon>
        <taxon>Arthropoda</taxon>
        <taxon>Hexapoda</taxon>
        <taxon>Insecta</taxon>
        <taxon>Pterygota</taxon>
        <taxon>Neoptera</taxon>
        <taxon>Endopterygota</taxon>
        <taxon>Diptera</taxon>
        <taxon>Nematocera</taxon>
        <taxon>Culicoidea</taxon>
        <taxon>Culicidae</taxon>
        <taxon>Anophelinae</taxon>
        <taxon>Anopheles</taxon>
    </lineage>
</organism>